<evidence type="ECO:0000313" key="2">
    <source>
        <dbReference type="Proteomes" id="UP000004200"/>
    </source>
</evidence>
<protein>
    <submittedName>
        <fullName evidence="1">Uncharacterized protein</fullName>
    </submittedName>
</protein>
<dbReference type="Proteomes" id="UP000004200">
    <property type="component" value="Unassembled WGS sequence"/>
</dbReference>
<dbReference type="AlphaFoldDB" id="G2E737"/>
<dbReference type="RefSeq" id="WP_007042813.1">
    <property type="nucleotide sequence ID" value="NZ_AFWT01000047.1"/>
</dbReference>
<accession>G2E737</accession>
<proteinExistence type="predicted"/>
<dbReference type="STRING" id="765913.ThidrDRAFT_4100"/>
<evidence type="ECO:0000313" key="1">
    <source>
        <dbReference type="EMBL" id="EGV28068.1"/>
    </source>
</evidence>
<dbReference type="EMBL" id="AFWT01000047">
    <property type="protein sequence ID" value="EGV28068.1"/>
    <property type="molecule type" value="Genomic_DNA"/>
</dbReference>
<keyword evidence="2" id="KW-1185">Reference proteome</keyword>
<gene>
    <name evidence="1" type="ORF">ThidrDRAFT_4100</name>
</gene>
<reference evidence="1 2" key="1">
    <citation type="submission" date="2011-06" db="EMBL/GenBank/DDBJ databases">
        <title>The draft genome of Thiorhodococcus drewsii AZ1.</title>
        <authorList>
            <consortium name="US DOE Joint Genome Institute (JGI-PGF)"/>
            <person name="Lucas S."/>
            <person name="Han J."/>
            <person name="Lapidus A."/>
            <person name="Cheng J.-F."/>
            <person name="Goodwin L."/>
            <person name="Pitluck S."/>
            <person name="Peters L."/>
            <person name="Land M.L."/>
            <person name="Hauser L."/>
            <person name="Vogl K."/>
            <person name="Liu Z."/>
            <person name="Imhoff J."/>
            <person name="Thiel V."/>
            <person name="Frigaard N.-U."/>
            <person name="Bryant D.A."/>
            <person name="Woyke T.J."/>
        </authorList>
    </citation>
    <scope>NUCLEOTIDE SEQUENCE [LARGE SCALE GENOMIC DNA]</scope>
    <source>
        <strain evidence="1 2">AZ1</strain>
    </source>
</reference>
<organism evidence="1 2">
    <name type="scientific">Thiorhodococcus drewsii AZ1</name>
    <dbReference type="NCBI Taxonomy" id="765913"/>
    <lineage>
        <taxon>Bacteria</taxon>
        <taxon>Pseudomonadati</taxon>
        <taxon>Pseudomonadota</taxon>
        <taxon>Gammaproteobacteria</taxon>
        <taxon>Chromatiales</taxon>
        <taxon>Chromatiaceae</taxon>
        <taxon>Thiorhodococcus</taxon>
    </lineage>
</organism>
<sequence>MSRLVRCEDCHNLIGAKTACRPTCALGLHTRSRYARRRCEGFRWATWILPSHGFVVQEGHPLRLYDGQRWIEVERPRFMAPNVGRSFH</sequence>
<comment type="caution">
    <text evidence="1">The sequence shown here is derived from an EMBL/GenBank/DDBJ whole genome shotgun (WGS) entry which is preliminary data.</text>
</comment>
<name>G2E737_9GAMM</name>